<proteinExistence type="inferred from homology"/>
<name>A0AAV3A9V6_PYXAD</name>
<evidence type="ECO:0000256" key="1">
    <source>
        <dbReference type="ARBA" id="ARBA00004613"/>
    </source>
</evidence>
<comment type="caution">
    <text evidence="9">The sequence shown here is derived from an EMBL/GenBank/DDBJ whole genome shotgun (WGS) entry which is preliminary data.</text>
</comment>
<dbReference type="Pfam" id="PF15711">
    <property type="entry name" value="ILEI"/>
    <property type="match status" value="1"/>
</dbReference>
<dbReference type="EMBL" id="DYDO01000009">
    <property type="protein sequence ID" value="DBA18638.1"/>
    <property type="molecule type" value="Genomic_DNA"/>
</dbReference>
<comment type="similarity">
    <text evidence="2">Belongs to the FAM3 family.</text>
</comment>
<keyword evidence="6" id="KW-1015">Disulfide bond</keyword>
<evidence type="ECO:0000256" key="6">
    <source>
        <dbReference type="ARBA" id="ARBA00023157"/>
    </source>
</evidence>
<dbReference type="AlphaFoldDB" id="A0AAV3A9V6"/>
<keyword evidence="3" id="KW-0964">Secreted</keyword>
<dbReference type="GO" id="GO:0005576">
    <property type="term" value="C:extracellular region"/>
    <property type="evidence" value="ECO:0007669"/>
    <property type="project" value="UniProtKB-SubCell"/>
</dbReference>
<keyword evidence="10" id="KW-1185">Reference proteome</keyword>
<accession>A0AAV3A9V6</accession>
<dbReference type="InterPro" id="IPR039220">
    <property type="entry name" value="FAM3"/>
</dbReference>
<dbReference type="Proteomes" id="UP001181693">
    <property type="component" value="Unassembled WGS sequence"/>
</dbReference>
<keyword evidence="4" id="KW-0732">Signal</keyword>
<evidence type="ECO:0000256" key="5">
    <source>
        <dbReference type="ARBA" id="ARBA00022734"/>
    </source>
</evidence>
<evidence type="ECO:0000256" key="2">
    <source>
        <dbReference type="ARBA" id="ARBA00010905"/>
    </source>
</evidence>
<evidence type="ECO:0000256" key="3">
    <source>
        <dbReference type="ARBA" id="ARBA00022525"/>
    </source>
</evidence>
<comment type="subcellular location">
    <subcellularLocation>
        <location evidence="1">Secreted</location>
    </subcellularLocation>
</comment>
<gene>
    <name evidence="9" type="ORF">GDO54_016863</name>
</gene>
<feature type="domain" description="ILEI/PANDER" evidence="8">
    <location>
        <begin position="10"/>
        <end position="97"/>
    </location>
</feature>
<evidence type="ECO:0000256" key="4">
    <source>
        <dbReference type="ARBA" id="ARBA00022729"/>
    </source>
</evidence>
<dbReference type="InterPro" id="IPR039477">
    <property type="entry name" value="ILEI/PANDER_dom"/>
</dbReference>
<evidence type="ECO:0000313" key="9">
    <source>
        <dbReference type="EMBL" id="DBA18638.1"/>
    </source>
</evidence>
<dbReference type="GO" id="GO:0030246">
    <property type="term" value="F:carbohydrate binding"/>
    <property type="evidence" value="ECO:0007669"/>
    <property type="project" value="UniProtKB-UniRule"/>
</dbReference>
<evidence type="ECO:0000259" key="8">
    <source>
        <dbReference type="Pfam" id="PF15711"/>
    </source>
</evidence>
<keyword evidence="5 7" id="KW-0430">Lectin</keyword>
<evidence type="ECO:0000256" key="7">
    <source>
        <dbReference type="PROSITE-ProRule" id="PRU01375"/>
    </source>
</evidence>
<reference evidence="9" key="1">
    <citation type="thesis" date="2020" institute="ProQuest LLC" country="789 East Eisenhower Parkway, Ann Arbor, MI, USA">
        <title>Comparative Genomics and Chromosome Evolution.</title>
        <authorList>
            <person name="Mudd A.B."/>
        </authorList>
    </citation>
    <scope>NUCLEOTIDE SEQUENCE</scope>
    <source>
        <strain evidence="9">1538</strain>
        <tissue evidence="9">Blood</tissue>
    </source>
</reference>
<sequence length="135" mass="15184">MSSVKNNIGRGLNMALVNASTGELKHTGHFDMYSGDIKEVKAFLEKMTDGTLMLLASYDDPATKMDNPTRDLFTSYGSSYAKKVGFRDSWTFVGGKGLKHKSPFEQYIKNNKETNKYDGWPEVLEMEGCIPRKID</sequence>
<dbReference type="PROSITE" id="PS52031">
    <property type="entry name" value="GG_LECTIN"/>
    <property type="match status" value="1"/>
</dbReference>
<protein>
    <recommendedName>
        <fullName evidence="8">ILEI/PANDER domain-containing protein</fullName>
    </recommendedName>
</protein>
<organism evidence="9 10">
    <name type="scientific">Pyxicephalus adspersus</name>
    <name type="common">African bullfrog</name>
    <dbReference type="NCBI Taxonomy" id="30357"/>
    <lineage>
        <taxon>Eukaryota</taxon>
        <taxon>Metazoa</taxon>
        <taxon>Chordata</taxon>
        <taxon>Craniata</taxon>
        <taxon>Vertebrata</taxon>
        <taxon>Euteleostomi</taxon>
        <taxon>Amphibia</taxon>
        <taxon>Batrachia</taxon>
        <taxon>Anura</taxon>
        <taxon>Neobatrachia</taxon>
        <taxon>Ranoidea</taxon>
        <taxon>Pyxicephalidae</taxon>
        <taxon>Pyxicephalinae</taxon>
        <taxon>Pyxicephalus</taxon>
    </lineage>
</organism>
<evidence type="ECO:0000313" key="10">
    <source>
        <dbReference type="Proteomes" id="UP001181693"/>
    </source>
</evidence>
<dbReference type="PANTHER" id="PTHR14592">
    <property type="entry name" value="UNCHARACTERIZED FAM3"/>
    <property type="match status" value="1"/>
</dbReference>